<feature type="signal peptide" evidence="2">
    <location>
        <begin position="1"/>
        <end position="21"/>
    </location>
</feature>
<keyword evidence="2" id="KW-0732">Signal</keyword>
<organism evidence="3 4">
    <name type="scientific">Chryseolinea serpens</name>
    <dbReference type="NCBI Taxonomy" id="947013"/>
    <lineage>
        <taxon>Bacteria</taxon>
        <taxon>Pseudomonadati</taxon>
        <taxon>Bacteroidota</taxon>
        <taxon>Cytophagia</taxon>
        <taxon>Cytophagales</taxon>
        <taxon>Fulvivirgaceae</taxon>
        <taxon>Chryseolinea</taxon>
    </lineage>
</organism>
<feature type="chain" id="PRO_5012928966" evidence="2">
    <location>
        <begin position="22"/>
        <end position="110"/>
    </location>
</feature>
<keyword evidence="4" id="KW-1185">Reference proteome</keyword>
<dbReference type="AlphaFoldDB" id="A0A1M5UGJ4"/>
<evidence type="ECO:0000313" key="4">
    <source>
        <dbReference type="Proteomes" id="UP000184212"/>
    </source>
</evidence>
<gene>
    <name evidence="3" type="ORF">SAMN04488109_4677</name>
</gene>
<protein>
    <submittedName>
        <fullName evidence="3">Uncharacterized protein</fullName>
    </submittedName>
</protein>
<feature type="transmembrane region" description="Helical" evidence="1">
    <location>
        <begin position="55"/>
        <end position="72"/>
    </location>
</feature>
<keyword evidence="1" id="KW-1133">Transmembrane helix</keyword>
<reference evidence="3 4" key="1">
    <citation type="submission" date="2016-11" db="EMBL/GenBank/DDBJ databases">
        <authorList>
            <person name="Jaros S."/>
            <person name="Januszkiewicz K."/>
            <person name="Wedrychowicz H."/>
        </authorList>
    </citation>
    <scope>NUCLEOTIDE SEQUENCE [LARGE SCALE GENOMIC DNA]</scope>
    <source>
        <strain evidence="3 4">DSM 24574</strain>
    </source>
</reference>
<keyword evidence="1" id="KW-0812">Transmembrane</keyword>
<dbReference type="EMBL" id="FQWQ01000003">
    <property type="protein sequence ID" value="SHH62099.1"/>
    <property type="molecule type" value="Genomic_DNA"/>
</dbReference>
<evidence type="ECO:0000256" key="2">
    <source>
        <dbReference type="SAM" id="SignalP"/>
    </source>
</evidence>
<keyword evidence="1" id="KW-0472">Membrane</keyword>
<proteinExistence type="predicted"/>
<name>A0A1M5UGJ4_9BACT</name>
<evidence type="ECO:0000256" key="1">
    <source>
        <dbReference type="SAM" id="Phobius"/>
    </source>
</evidence>
<feature type="transmembrane region" description="Helical" evidence="1">
    <location>
        <begin position="31"/>
        <end position="48"/>
    </location>
</feature>
<feature type="transmembrane region" description="Helical" evidence="1">
    <location>
        <begin position="84"/>
        <end position="103"/>
    </location>
</feature>
<dbReference type="Proteomes" id="UP000184212">
    <property type="component" value="Unassembled WGS sequence"/>
</dbReference>
<accession>A0A1M5UGJ4</accession>
<evidence type="ECO:0000313" key="3">
    <source>
        <dbReference type="EMBL" id="SHH62099.1"/>
    </source>
</evidence>
<sequence>MKKLHYVLALAFLAQPTPAYADHEEGLIPLFLGLLTVIVLAVVVLGAPLNRIGTLILATICLFAIVLTFSIVDSLPLLDNLATINLLVVGVPTMACIIGYYALRNRFGKK</sequence>